<evidence type="ECO:0000256" key="2">
    <source>
        <dbReference type="SAM" id="MobiDB-lite"/>
    </source>
</evidence>
<evidence type="ECO:0000313" key="6">
    <source>
        <dbReference type="EMBL" id="PFH58183.1"/>
    </source>
</evidence>
<name>A0A2A9PBA5_OPHUN</name>
<evidence type="ECO:0000259" key="5">
    <source>
        <dbReference type="Pfam" id="PF14510"/>
    </source>
</evidence>
<accession>A0A2A9PBA5</accession>
<evidence type="ECO:0000256" key="3">
    <source>
        <dbReference type="SAM" id="Phobius"/>
    </source>
</evidence>
<dbReference type="STRING" id="268505.A0A2A9PBA5"/>
<protein>
    <recommendedName>
        <fullName evidence="8">ABC transporter domain-containing protein</fullName>
    </recommendedName>
</protein>
<dbReference type="AlphaFoldDB" id="A0A2A9PBA5"/>
<dbReference type="SUPFAM" id="SSF52540">
    <property type="entry name" value="P-loop containing nucleoside triphosphate hydrolases"/>
    <property type="match status" value="1"/>
</dbReference>
<dbReference type="PANTHER" id="PTHR19241">
    <property type="entry name" value="ATP-BINDING CASSETTE TRANSPORTER"/>
    <property type="match status" value="1"/>
</dbReference>
<dbReference type="GO" id="GO:0005524">
    <property type="term" value="F:ATP binding"/>
    <property type="evidence" value="ECO:0007669"/>
    <property type="project" value="InterPro"/>
</dbReference>
<keyword evidence="1" id="KW-0813">Transport</keyword>
<organism evidence="6 7">
    <name type="scientific">Ophiocordyceps unilateralis</name>
    <name type="common">Zombie-ant fungus</name>
    <name type="synonym">Torrubia unilateralis</name>
    <dbReference type="NCBI Taxonomy" id="268505"/>
    <lineage>
        <taxon>Eukaryota</taxon>
        <taxon>Fungi</taxon>
        <taxon>Dikarya</taxon>
        <taxon>Ascomycota</taxon>
        <taxon>Pezizomycotina</taxon>
        <taxon>Sordariomycetes</taxon>
        <taxon>Hypocreomycetidae</taxon>
        <taxon>Hypocreales</taxon>
        <taxon>Ophiocordycipitaceae</taxon>
        <taxon>Ophiocordyceps</taxon>
    </lineage>
</organism>
<feature type="region of interest" description="Disordered" evidence="2">
    <location>
        <begin position="1"/>
        <end position="73"/>
    </location>
</feature>
<comment type="caution">
    <text evidence="6">The sequence shown here is derived from an EMBL/GenBank/DDBJ whole genome shotgun (WGS) entry which is preliminary data.</text>
</comment>
<evidence type="ECO:0000313" key="7">
    <source>
        <dbReference type="Proteomes" id="UP000037136"/>
    </source>
</evidence>
<evidence type="ECO:0000259" key="4">
    <source>
        <dbReference type="Pfam" id="PF00005"/>
    </source>
</evidence>
<dbReference type="InterPro" id="IPR003439">
    <property type="entry name" value="ABC_transporter-like_ATP-bd"/>
</dbReference>
<dbReference type="OrthoDB" id="5152658at2759"/>
<dbReference type="InterPro" id="IPR027417">
    <property type="entry name" value="P-loop_NTPase"/>
</dbReference>
<dbReference type="Pfam" id="PF00005">
    <property type="entry name" value="ABC_tran"/>
    <property type="match status" value="1"/>
</dbReference>
<dbReference type="Gene3D" id="3.40.50.300">
    <property type="entry name" value="P-loop containing nucleotide triphosphate hydrolases"/>
    <property type="match status" value="1"/>
</dbReference>
<keyword evidence="3" id="KW-1133">Transmembrane helix</keyword>
<keyword evidence="3" id="KW-0812">Transmembrane</keyword>
<reference evidence="6 7" key="2">
    <citation type="journal article" date="2017" name="Sci. Rep.">
        <title>Ant-infecting Ophiocordyceps genomes reveal a high diversity of potential behavioral manipulation genes and a possible major role for enterotoxins.</title>
        <authorList>
            <person name="de Bekker C."/>
            <person name="Ohm R.A."/>
            <person name="Evans H.C."/>
            <person name="Brachmann A."/>
            <person name="Hughes D.P."/>
        </authorList>
    </citation>
    <scope>NUCLEOTIDE SEQUENCE [LARGE SCALE GENOMIC DNA]</scope>
    <source>
        <strain evidence="6 7">SC16a</strain>
    </source>
</reference>
<feature type="transmembrane region" description="Helical" evidence="3">
    <location>
        <begin position="261"/>
        <end position="287"/>
    </location>
</feature>
<feature type="domain" description="Pleiotropic ABC efflux transporter N-terminal" evidence="5">
    <location>
        <begin position="80"/>
        <end position="165"/>
    </location>
</feature>
<feature type="compositionally biased region" description="Basic and acidic residues" evidence="2">
    <location>
        <begin position="25"/>
        <end position="36"/>
    </location>
</feature>
<feature type="domain" description="ABC transporter" evidence="4">
    <location>
        <begin position="194"/>
        <end position="261"/>
    </location>
</feature>
<sequence>MSNASDQGDERPTAADEIDEDEAEPAAKDFAKDARQGRNLSMVTTRLGEIRSSPGSSLPSPSSACSSSSSMLGEDERTELVRIATALSRNVASSGSRQGSLLYPVQYEPALDPAHDNFDLSAWLRRFIEQLQEQGITYRRTGVAFRHLDVLGSGSALQLQSTVGTVLTAPLRLPELLRLGRKREPRHILHGFEGLVRSGELLIVLGRPGSGCSTLLRTLTGELHGLDLGSDASVHFNGIPLRKMRSEFRGEIIYNQEVSCLFFFILLLLLLLLLFSPLLPCHCVLVLPPFHRSSHRV</sequence>
<dbReference type="InterPro" id="IPR029481">
    <property type="entry name" value="ABC_trans_N"/>
</dbReference>
<dbReference type="Proteomes" id="UP000037136">
    <property type="component" value="Unassembled WGS sequence"/>
</dbReference>
<proteinExistence type="predicted"/>
<keyword evidence="7" id="KW-1185">Reference proteome</keyword>
<evidence type="ECO:0000256" key="1">
    <source>
        <dbReference type="ARBA" id="ARBA00022448"/>
    </source>
</evidence>
<keyword evidence="3" id="KW-0472">Membrane</keyword>
<dbReference type="GO" id="GO:0016887">
    <property type="term" value="F:ATP hydrolysis activity"/>
    <property type="evidence" value="ECO:0007669"/>
    <property type="project" value="InterPro"/>
</dbReference>
<evidence type="ECO:0008006" key="8">
    <source>
        <dbReference type="Google" id="ProtNLM"/>
    </source>
</evidence>
<feature type="compositionally biased region" description="Low complexity" evidence="2">
    <location>
        <begin position="52"/>
        <end position="70"/>
    </location>
</feature>
<dbReference type="EMBL" id="LAZP02000318">
    <property type="protein sequence ID" value="PFH58183.1"/>
    <property type="molecule type" value="Genomic_DNA"/>
</dbReference>
<gene>
    <name evidence="6" type="ORF">XA68_14040</name>
</gene>
<dbReference type="Pfam" id="PF14510">
    <property type="entry name" value="ABC_trans_N"/>
    <property type="match status" value="1"/>
</dbReference>
<reference evidence="6 7" key="1">
    <citation type="journal article" date="2015" name="BMC Genomics">
        <title>Gene expression during zombie ant biting behavior reflects the complexity underlying fungal parasitic behavioral manipulation.</title>
        <authorList>
            <person name="de Bekker C."/>
            <person name="Ohm R.A."/>
            <person name="Loreto R.G."/>
            <person name="Sebastian A."/>
            <person name="Albert I."/>
            <person name="Merrow M."/>
            <person name="Brachmann A."/>
            <person name="Hughes D.P."/>
        </authorList>
    </citation>
    <scope>NUCLEOTIDE SEQUENCE [LARGE SCALE GENOMIC DNA]</scope>
    <source>
        <strain evidence="6 7">SC16a</strain>
    </source>
</reference>